<feature type="transmembrane region" description="Helical" evidence="2">
    <location>
        <begin position="143"/>
        <end position="166"/>
    </location>
</feature>
<dbReference type="EMBL" id="KV784374">
    <property type="protein sequence ID" value="OEU09690.1"/>
    <property type="molecule type" value="Genomic_DNA"/>
</dbReference>
<feature type="transmembrane region" description="Helical" evidence="2">
    <location>
        <begin position="272"/>
        <end position="293"/>
    </location>
</feature>
<feature type="transmembrane region" description="Helical" evidence="2">
    <location>
        <begin position="20"/>
        <end position="39"/>
    </location>
</feature>
<proteinExistence type="predicted"/>
<dbReference type="OrthoDB" id="35980at2759"/>
<feature type="transmembrane region" description="Helical" evidence="2">
    <location>
        <begin position="371"/>
        <end position="391"/>
    </location>
</feature>
<evidence type="ECO:0000313" key="4">
    <source>
        <dbReference type="Proteomes" id="UP000095751"/>
    </source>
</evidence>
<gene>
    <name evidence="3" type="primary">SIT_3</name>
    <name evidence="3" type="ORF">FRACYDRAFT_212017</name>
</gene>
<dbReference type="GO" id="GO:0015708">
    <property type="term" value="P:silicic acid import across plasma membrane"/>
    <property type="evidence" value="ECO:0007669"/>
    <property type="project" value="InterPro"/>
</dbReference>
<dbReference type="Pfam" id="PF03842">
    <property type="entry name" value="Silic_transp"/>
    <property type="match status" value="1"/>
</dbReference>
<evidence type="ECO:0000256" key="1">
    <source>
        <dbReference type="SAM" id="MobiDB-lite"/>
    </source>
</evidence>
<organism evidence="3 4">
    <name type="scientific">Fragilariopsis cylindrus CCMP1102</name>
    <dbReference type="NCBI Taxonomy" id="635003"/>
    <lineage>
        <taxon>Eukaryota</taxon>
        <taxon>Sar</taxon>
        <taxon>Stramenopiles</taxon>
        <taxon>Ochrophyta</taxon>
        <taxon>Bacillariophyta</taxon>
        <taxon>Bacillariophyceae</taxon>
        <taxon>Bacillariophycidae</taxon>
        <taxon>Bacillariales</taxon>
        <taxon>Bacillariaceae</taxon>
        <taxon>Fragilariopsis</taxon>
    </lineage>
</organism>
<dbReference type="Proteomes" id="UP000095751">
    <property type="component" value="Unassembled WGS sequence"/>
</dbReference>
<keyword evidence="2" id="KW-0472">Membrane</keyword>
<evidence type="ECO:0000256" key="2">
    <source>
        <dbReference type="SAM" id="Phobius"/>
    </source>
</evidence>
<feature type="transmembrane region" description="Helical" evidence="2">
    <location>
        <begin position="114"/>
        <end position="131"/>
    </location>
</feature>
<dbReference type="InParanoid" id="A0A1E7EUI3"/>
<dbReference type="InterPro" id="IPR004693">
    <property type="entry name" value="Silicon_transpt"/>
</dbReference>
<accession>A0A1E7EUI3</accession>
<keyword evidence="4" id="KW-1185">Reference proteome</keyword>
<dbReference type="KEGG" id="fcy:FRACYDRAFT_212017"/>
<feature type="transmembrane region" description="Helical" evidence="2">
    <location>
        <begin position="51"/>
        <end position="68"/>
    </location>
</feature>
<keyword evidence="2" id="KW-1133">Transmembrane helix</keyword>
<evidence type="ECO:0000313" key="3">
    <source>
        <dbReference type="EMBL" id="OEU09690.1"/>
    </source>
</evidence>
<feature type="transmembrane region" description="Helical" evidence="2">
    <location>
        <begin position="227"/>
        <end position="252"/>
    </location>
</feature>
<reference evidence="3 4" key="1">
    <citation type="submission" date="2016-09" db="EMBL/GenBank/DDBJ databases">
        <title>Extensive genetic diversity and differential bi-allelic expression allows diatom success in the polar Southern Ocean.</title>
        <authorList>
            <consortium name="DOE Joint Genome Institute"/>
            <person name="Mock T."/>
            <person name="Otillar R.P."/>
            <person name="Strauss J."/>
            <person name="Dupont C."/>
            <person name="Frickenhaus S."/>
            <person name="Maumus F."/>
            <person name="Mcmullan M."/>
            <person name="Sanges R."/>
            <person name="Schmutz J."/>
            <person name="Toseland A."/>
            <person name="Valas R."/>
            <person name="Veluchamy A."/>
            <person name="Ward B.J."/>
            <person name="Allen A."/>
            <person name="Barry K."/>
            <person name="Falciatore A."/>
            <person name="Ferrante M."/>
            <person name="Fortunato A.E."/>
            <person name="Gloeckner G."/>
            <person name="Gruber A."/>
            <person name="Hipkin R."/>
            <person name="Janech M."/>
            <person name="Kroth P."/>
            <person name="Leese F."/>
            <person name="Lindquist E."/>
            <person name="Lyon B.R."/>
            <person name="Martin J."/>
            <person name="Mayer C."/>
            <person name="Parker M."/>
            <person name="Quesneville H."/>
            <person name="Raymond J."/>
            <person name="Uhlig C."/>
            <person name="Valentin K.U."/>
            <person name="Worden A.Z."/>
            <person name="Armbrust E.V."/>
            <person name="Bowler C."/>
            <person name="Green B."/>
            <person name="Moulton V."/>
            <person name="Van Oosterhout C."/>
            <person name="Grigoriev I."/>
        </authorList>
    </citation>
    <scope>NUCLEOTIDE SEQUENCE [LARGE SCALE GENOMIC DNA]</scope>
    <source>
        <strain evidence="3 4">CCMP1102</strain>
    </source>
</reference>
<dbReference type="AlphaFoldDB" id="A0A1E7EUI3"/>
<feature type="transmembrane region" description="Helical" evidence="2">
    <location>
        <begin position="186"/>
        <end position="206"/>
    </location>
</feature>
<feature type="transmembrane region" description="Helical" evidence="2">
    <location>
        <begin position="403"/>
        <end position="429"/>
    </location>
</feature>
<keyword evidence="2" id="KW-0812">Transmembrane</keyword>
<name>A0A1E7EUI3_9STRA</name>
<protein>
    <submittedName>
        <fullName evidence="3">Silicon transporter</fullName>
    </submittedName>
</protein>
<sequence>MSEGATHYHGVNTGLDKIRIAISTVLVTFSVVVVLALIATGNTQFARDIHPAAAGIILWVLIIWMSMVEGGQCSMVGLPPVDRELYRESHPITYKITGWGHKGDNLDRYLMGRQFMVIFINFTIGLCGAPIDASLPVLGLPQWIINIFLGSGIAMVLQNVIIGQLTSQVNASHCMLDYINTHFMTFTYWVAAGIEVTGVMHTSYLIRMMAYWAAGKPVESNEPTKTGAVLVFYWGRILFSVGILGFALAVTIDALYRGQTTIWAGVPNTVGLIAFLVLMCCVGLLEGMQIAFFTVSKLPKSERGDSSLALKTCDCLFRNSGKNLPGFMCGRQMTVTLCFFVIARVTTINVEIGVDDNIFGVSDWVQAMFNLGFMGALTTTILGSIAWQLVASSFPIAFLSNPVVYIFLQAALFLEATGICSAAWLFAVIQRKAMGYQMDEVYVGTPEERAAKGYADDEEINQHLDVGTNMTAHAVGRHTITREYMDLVQESFANQRGKVMDNISELRGHIKLAETDAEKKIFEDALRLEIDALKSVNKRQSGSIRDLRASMGDDDVEADVEAGVPVKDLEADDDL</sequence>
<feature type="region of interest" description="Disordered" evidence="1">
    <location>
        <begin position="547"/>
        <end position="575"/>
    </location>
</feature>